<comment type="caution">
    <text evidence="1">The sequence shown here is derived from an EMBL/GenBank/DDBJ whole genome shotgun (WGS) entry which is preliminary data.</text>
</comment>
<accession>A0ABR2I5T3</accession>
<keyword evidence="2" id="KW-1185">Reference proteome</keyword>
<evidence type="ECO:0000313" key="1">
    <source>
        <dbReference type="EMBL" id="KAK8857409.1"/>
    </source>
</evidence>
<dbReference type="Gene3D" id="3.80.10.10">
    <property type="entry name" value="Ribonuclease Inhibitor"/>
    <property type="match status" value="2"/>
</dbReference>
<dbReference type="EMBL" id="JAPFFF010000020">
    <property type="protein sequence ID" value="KAK8857409.1"/>
    <property type="molecule type" value="Genomic_DNA"/>
</dbReference>
<gene>
    <name evidence="1" type="ORF">M9Y10_015814</name>
</gene>
<proteinExistence type="predicted"/>
<dbReference type="Proteomes" id="UP001470230">
    <property type="component" value="Unassembled WGS sequence"/>
</dbReference>
<reference evidence="1 2" key="1">
    <citation type="submission" date="2024-04" db="EMBL/GenBank/DDBJ databases">
        <title>Tritrichomonas musculus Genome.</title>
        <authorList>
            <person name="Alves-Ferreira E."/>
            <person name="Grigg M."/>
            <person name="Lorenzi H."/>
            <person name="Galac M."/>
        </authorList>
    </citation>
    <scope>NUCLEOTIDE SEQUENCE [LARGE SCALE GENOMIC DNA]</scope>
    <source>
        <strain evidence="1 2">EAF2021</strain>
    </source>
</reference>
<protein>
    <recommendedName>
        <fullName evidence="3">Surface antigen BspA-like</fullName>
    </recommendedName>
</protein>
<dbReference type="InterPro" id="IPR032675">
    <property type="entry name" value="LRR_dom_sf"/>
</dbReference>
<dbReference type="Pfam" id="PF13306">
    <property type="entry name" value="LRR_5"/>
    <property type="match status" value="2"/>
</dbReference>
<name>A0ABR2I5T3_9EUKA</name>
<evidence type="ECO:0008006" key="3">
    <source>
        <dbReference type="Google" id="ProtNLM"/>
    </source>
</evidence>
<evidence type="ECO:0000313" key="2">
    <source>
        <dbReference type="Proteomes" id="UP001470230"/>
    </source>
</evidence>
<organism evidence="1 2">
    <name type="scientific">Tritrichomonas musculus</name>
    <dbReference type="NCBI Taxonomy" id="1915356"/>
    <lineage>
        <taxon>Eukaryota</taxon>
        <taxon>Metamonada</taxon>
        <taxon>Parabasalia</taxon>
        <taxon>Tritrichomonadida</taxon>
        <taxon>Tritrichomonadidae</taxon>
        <taxon>Tritrichomonas</taxon>
    </lineage>
</organism>
<sequence length="190" mass="21500">MGCISLEEIIIPDSVTFIGEFAFASCSLLHKITMPSLITSLRRGIFCGCKSLTTMTYNCLENYVKYKYPIPFLMPNDDSLFNSSEYVSLTSIDLPNVQVFGSQAFDQFHSFGFDNCHIIIPPNVEIIDSIAFSGCQNITHIEIPSSLILIKNDSILKCISLRMMIVPPKLNHLKMQFPNIHIYTKKEYSI</sequence>
<dbReference type="SUPFAM" id="SSF52058">
    <property type="entry name" value="L domain-like"/>
    <property type="match status" value="1"/>
</dbReference>
<dbReference type="InterPro" id="IPR053139">
    <property type="entry name" value="Surface_bspA-like"/>
</dbReference>
<dbReference type="PANTHER" id="PTHR45661">
    <property type="entry name" value="SURFACE ANTIGEN"/>
    <property type="match status" value="1"/>
</dbReference>
<dbReference type="PANTHER" id="PTHR45661:SF3">
    <property type="entry name" value="IG-LIKE DOMAIN-CONTAINING PROTEIN"/>
    <property type="match status" value="1"/>
</dbReference>
<dbReference type="InterPro" id="IPR026906">
    <property type="entry name" value="LRR_5"/>
</dbReference>